<dbReference type="InterPro" id="IPR051545">
    <property type="entry name" value="NAD(P)H_dehydrogenase_qn"/>
</dbReference>
<dbReference type="OrthoDB" id="9798454at2"/>
<keyword evidence="2" id="KW-0560">Oxidoreductase</keyword>
<dbReference type="EMBL" id="CXSU01000012">
    <property type="protein sequence ID" value="CTQ51061.1"/>
    <property type="molecule type" value="Genomic_DNA"/>
</dbReference>
<dbReference type="GO" id="GO:0003955">
    <property type="term" value="F:NAD(P)H dehydrogenase (quinone) activity"/>
    <property type="evidence" value="ECO:0007669"/>
    <property type="project" value="TreeGrafter"/>
</dbReference>
<dbReference type="RefSeq" id="WP_055086813.1">
    <property type="nucleotide sequence ID" value="NZ_CXSU01000012.1"/>
</dbReference>
<dbReference type="PANTHER" id="PTHR10204:SF34">
    <property type="entry name" value="NAD(P)H DEHYDROGENASE [QUINONE] 1 ISOFORM 1"/>
    <property type="match status" value="1"/>
</dbReference>
<evidence type="ECO:0000259" key="3">
    <source>
        <dbReference type="Pfam" id="PF02525"/>
    </source>
</evidence>
<feature type="domain" description="Flavodoxin-like fold" evidence="3">
    <location>
        <begin position="4"/>
        <end position="179"/>
    </location>
</feature>
<evidence type="ECO:0000256" key="1">
    <source>
        <dbReference type="ARBA" id="ARBA00006252"/>
    </source>
</evidence>
<dbReference type="InterPro" id="IPR029039">
    <property type="entry name" value="Flavoprotein-like_sf"/>
</dbReference>
<reference evidence="4 5" key="1">
    <citation type="submission" date="2015-07" db="EMBL/GenBank/DDBJ databases">
        <authorList>
            <person name="Noorani M."/>
        </authorList>
    </citation>
    <scope>NUCLEOTIDE SEQUENCE [LARGE SCALE GENOMIC DNA]</scope>
    <source>
        <strain evidence="4 5">CECT 7802</strain>
    </source>
</reference>
<dbReference type="Proteomes" id="UP000049222">
    <property type="component" value="Unassembled WGS sequence"/>
</dbReference>
<proteinExistence type="inferred from homology"/>
<dbReference type="SUPFAM" id="SSF52218">
    <property type="entry name" value="Flavoproteins"/>
    <property type="match status" value="1"/>
</dbReference>
<evidence type="ECO:0000313" key="4">
    <source>
        <dbReference type="EMBL" id="CTQ51061.1"/>
    </source>
</evidence>
<dbReference type="InterPro" id="IPR003680">
    <property type="entry name" value="Flavodoxin_fold"/>
</dbReference>
<dbReference type="GO" id="GO:0005829">
    <property type="term" value="C:cytosol"/>
    <property type="evidence" value="ECO:0007669"/>
    <property type="project" value="TreeGrafter"/>
</dbReference>
<name>A0A0M6YL22_9RHOB</name>
<dbReference type="AlphaFoldDB" id="A0A0M6YL22"/>
<dbReference type="PANTHER" id="PTHR10204">
    <property type="entry name" value="NAD P H OXIDOREDUCTASE-RELATED"/>
    <property type="match status" value="1"/>
</dbReference>
<dbReference type="STRING" id="420998.JDO7802_03099"/>
<comment type="similarity">
    <text evidence="1">Belongs to the NAD(P)H dehydrogenase (quinone) family.</text>
</comment>
<sequence>MTPKRIFILDGHPAAQSLSRGLLQTYADRARAAGHEVRIAHLHDLTFDPDFGAGNYENWKPLEPDLEHVLAQIEWSEHLVLAFPLWWGAMPARLKGVFDRAFLPGRAFDTRVTKMGMPTPMLGGRTARVIVTSDTPIWFLRLVYGNAVLRQTRGQILGFAGIKPTRFTLFSGASAPKPGAVDRWMKRIARLGTAGA</sequence>
<gene>
    <name evidence="4" type="ORF">JDO7802_03099</name>
</gene>
<organism evidence="4 5">
    <name type="scientific">Jannaschia donghaensis</name>
    <dbReference type="NCBI Taxonomy" id="420998"/>
    <lineage>
        <taxon>Bacteria</taxon>
        <taxon>Pseudomonadati</taxon>
        <taxon>Pseudomonadota</taxon>
        <taxon>Alphaproteobacteria</taxon>
        <taxon>Rhodobacterales</taxon>
        <taxon>Roseobacteraceae</taxon>
        <taxon>Jannaschia</taxon>
    </lineage>
</organism>
<dbReference type="Pfam" id="PF02525">
    <property type="entry name" value="Flavodoxin_2"/>
    <property type="match status" value="1"/>
</dbReference>
<keyword evidence="5" id="KW-1185">Reference proteome</keyword>
<dbReference type="Gene3D" id="3.40.50.360">
    <property type="match status" value="1"/>
</dbReference>
<evidence type="ECO:0000313" key="5">
    <source>
        <dbReference type="Proteomes" id="UP000049222"/>
    </source>
</evidence>
<evidence type="ECO:0000256" key="2">
    <source>
        <dbReference type="ARBA" id="ARBA00023002"/>
    </source>
</evidence>
<accession>A0A0M6YL22</accession>
<protein>
    <submittedName>
        <fullName evidence="4">FMN reductase</fullName>
    </submittedName>
</protein>